<dbReference type="EMBL" id="LJGW01000711">
    <property type="protein sequence ID" value="OEV03250.1"/>
    <property type="molecule type" value="Genomic_DNA"/>
</dbReference>
<evidence type="ECO:0000313" key="2">
    <source>
        <dbReference type="Proteomes" id="UP000176005"/>
    </source>
</evidence>
<protein>
    <submittedName>
        <fullName evidence="1">Cytosolic protein</fullName>
    </submittedName>
</protein>
<proteinExistence type="predicted"/>
<keyword evidence="2" id="KW-1185">Reference proteome</keyword>
<reference evidence="1 2" key="1">
    <citation type="journal article" date="2016" name="Front. Microbiol.">
        <title>Comparative Genomics Analysis of Streptomyces Species Reveals Their Adaptation to the Marine Environment and Their Diversity at the Genomic Level.</title>
        <authorList>
            <person name="Tian X."/>
            <person name="Zhang Z."/>
            <person name="Yang T."/>
            <person name="Chen M."/>
            <person name="Li J."/>
            <person name="Chen F."/>
            <person name="Yang J."/>
            <person name="Li W."/>
            <person name="Zhang B."/>
            <person name="Zhang Z."/>
            <person name="Wu J."/>
            <person name="Zhang C."/>
            <person name="Long L."/>
            <person name="Xiao J."/>
        </authorList>
    </citation>
    <scope>NUCLEOTIDE SEQUENCE [LARGE SCALE GENOMIC DNA]</scope>
    <source>
        <strain evidence="1 2">SCSIO 10429</strain>
    </source>
</reference>
<dbReference type="Proteomes" id="UP000176005">
    <property type="component" value="Unassembled WGS sequence"/>
</dbReference>
<sequence>MTETEHPQPSARARELVRGAYDCHIHVAPDVMRRRIDDVTLAERFADVGMAGFVLKSHYTPTAERAAVVRQARPGAEALGAITLNASVGGLNPIAVEIAGRGGAKFVWLPTVDSANQRQCQAREPEGATPPMWAKLQDDLRADGMAADPVDVLTPDGEVVPAARQVFRLIARHDMVLATGHLHADEIAVAVEAAAAEGVRRMVVTHPEFTSQRVAFDRQRELAAHGALLERCFTTPYTGKVSWETWFQAIREAGPASSVISSDLGQPFNPPVEDGLAICADRLLAEGFEESDVRTMTVHNSRWLVGAEPLADAPEHHRRESLV</sequence>
<gene>
    <name evidence="1" type="ORF">AN218_32605</name>
</gene>
<organism evidence="1 2">
    <name type="scientific">Streptomyces nanshensis</name>
    <dbReference type="NCBI Taxonomy" id="518642"/>
    <lineage>
        <taxon>Bacteria</taxon>
        <taxon>Bacillati</taxon>
        <taxon>Actinomycetota</taxon>
        <taxon>Actinomycetes</taxon>
        <taxon>Kitasatosporales</taxon>
        <taxon>Streptomycetaceae</taxon>
        <taxon>Streptomyces</taxon>
    </lineage>
</organism>
<dbReference type="AlphaFoldDB" id="A0A1E7KH30"/>
<dbReference type="RefSeq" id="WP_070020639.1">
    <property type="nucleotide sequence ID" value="NZ_LJGW01000711.1"/>
</dbReference>
<dbReference type="PATRIC" id="fig|518642.10.peg.243"/>
<evidence type="ECO:0000313" key="1">
    <source>
        <dbReference type="EMBL" id="OEV03250.1"/>
    </source>
</evidence>
<dbReference type="SUPFAM" id="SSF51556">
    <property type="entry name" value="Metallo-dependent hydrolases"/>
    <property type="match status" value="1"/>
</dbReference>
<dbReference type="InterPro" id="IPR032466">
    <property type="entry name" value="Metal_Hydrolase"/>
</dbReference>
<accession>A0A1E7KH30</accession>
<comment type="caution">
    <text evidence="1">The sequence shown here is derived from an EMBL/GenBank/DDBJ whole genome shotgun (WGS) entry which is preliminary data.</text>
</comment>
<dbReference type="Pfam" id="PF19799">
    <property type="entry name" value="DUF6282"/>
    <property type="match status" value="1"/>
</dbReference>
<name>A0A1E7KH30_9ACTN</name>
<dbReference type="InterPro" id="IPR046249">
    <property type="entry name" value="DUF6282"/>
</dbReference>